<evidence type="ECO:0000313" key="3">
    <source>
        <dbReference type="Proteomes" id="UP001341444"/>
    </source>
</evidence>
<dbReference type="PANTHER" id="PTHR32432:SF3">
    <property type="entry name" value="ETHANOLAMINE UTILIZATION PROTEIN EUTJ"/>
    <property type="match status" value="1"/>
</dbReference>
<dbReference type="EMBL" id="JARMAB010000011">
    <property type="protein sequence ID" value="MED1203168.1"/>
    <property type="molecule type" value="Genomic_DNA"/>
</dbReference>
<dbReference type="Pfam" id="PF14450">
    <property type="entry name" value="FtsA"/>
    <property type="match status" value="1"/>
</dbReference>
<comment type="caution">
    <text evidence="2">The sequence shown here is derived from an EMBL/GenBank/DDBJ whole genome shotgun (WGS) entry which is preliminary data.</text>
</comment>
<organism evidence="2 3">
    <name type="scientific">Heyndrickxia acidicola</name>
    <dbReference type="NCBI Taxonomy" id="209389"/>
    <lineage>
        <taxon>Bacteria</taxon>
        <taxon>Bacillati</taxon>
        <taxon>Bacillota</taxon>
        <taxon>Bacilli</taxon>
        <taxon>Bacillales</taxon>
        <taxon>Bacillaceae</taxon>
        <taxon>Heyndrickxia</taxon>
    </lineage>
</organism>
<reference evidence="2 3" key="1">
    <citation type="submission" date="2023-03" db="EMBL/GenBank/DDBJ databases">
        <title>Bacillus Genome Sequencing.</title>
        <authorList>
            <person name="Dunlap C."/>
        </authorList>
    </citation>
    <scope>NUCLEOTIDE SEQUENCE [LARGE SCALE GENOMIC DNA]</scope>
    <source>
        <strain evidence="2 3">B-23453</strain>
    </source>
</reference>
<keyword evidence="2" id="KW-0132">Cell division</keyword>
<proteinExistence type="predicted"/>
<dbReference type="CDD" id="cd24004">
    <property type="entry name" value="ASKHA_NBD_PilM-like"/>
    <property type="match status" value="1"/>
</dbReference>
<dbReference type="SMART" id="SM00842">
    <property type="entry name" value="FtsA"/>
    <property type="match status" value="1"/>
</dbReference>
<dbReference type="Gene3D" id="3.30.420.40">
    <property type="match status" value="2"/>
</dbReference>
<dbReference type="InterPro" id="IPR050696">
    <property type="entry name" value="FtsA/MreB"/>
</dbReference>
<accession>A0ABU6MET3</accession>
<feature type="domain" description="SHS2" evidence="1">
    <location>
        <begin position="7"/>
        <end position="205"/>
    </location>
</feature>
<dbReference type="InterPro" id="IPR003494">
    <property type="entry name" value="SHS2_FtsA"/>
</dbReference>
<evidence type="ECO:0000313" key="2">
    <source>
        <dbReference type="EMBL" id="MED1203168.1"/>
    </source>
</evidence>
<dbReference type="SUPFAM" id="SSF53067">
    <property type="entry name" value="Actin-like ATPase domain"/>
    <property type="match status" value="2"/>
</dbReference>
<dbReference type="RefSeq" id="WP_066261469.1">
    <property type="nucleotide sequence ID" value="NZ_JARMAB010000011.1"/>
</dbReference>
<name>A0ABU6MET3_9BACI</name>
<dbReference type="PANTHER" id="PTHR32432">
    <property type="entry name" value="CELL DIVISION PROTEIN FTSA-RELATED"/>
    <property type="match status" value="1"/>
</dbReference>
<sequence>MNKKQNIFALDIGTRSVVGIILEEANQKEYLVRDLVVREHKERAMLDGQIHDVVAVSKVIREVKNILEEKHGPLRSVCVAAAGRSLKTEKAQVSIPINGKPMMTKEDILHLELSAIQEAQAIAAEKFPVEKSKYYYCVGYSVFQYRLDGEVIGSLIDQKGEEASVEIIATFLPRVVVESLISALTRANLEMDALTLEPIAAINVLIPASMRRLNVALVDIGAGTSDIALTSKGTIAAYGMVPLAGDEITEAISDYLLLDFPHAEQAKRELLTKSSLRITDILGYENECNTEDVIKGITPSIDRLADEIAKEILFLNNKSSPQAVMLVGGGSLTPGISEKIAEMLGLPANRVAIRGTDAIQQLTLSENIPESPEFVTPIGIAIASKQTPVHYVTAYVNEQPIRLFDIKQLTVGDCLLASGLKINSLHGKPGMASIISLNGQTITIPGEHGLRGKVLRNNVECQLDERIENGDWITAIKGADGNPAQIKIKDLLDDIPCKKVTINDREYTVRMRILKNGRDAAENEWAEDHDELEISFPETLEELFTSLNLQALLNELKTFRLVVNGKDTFIPSFSSKLSINGKEARASSSFKDGDQIQVVKRLLPTASNFAEVKKVDLYSQLTVFFNNEQITIFKPCADIWKKGNRLRETDVLVPGDAIEIKQRESEPFLFQDIFRHVEIEMPQNGQGKFLLLKNKERTSFNEEISEGDQLEIVWPFSARPQNMHY</sequence>
<evidence type="ECO:0000259" key="1">
    <source>
        <dbReference type="SMART" id="SM00842"/>
    </source>
</evidence>
<keyword evidence="2" id="KW-0131">Cell cycle</keyword>
<dbReference type="Proteomes" id="UP001341444">
    <property type="component" value="Unassembled WGS sequence"/>
</dbReference>
<dbReference type="Gene3D" id="3.30.1490.300">
    <property type="match status" value="1"/>
</dbReference>
<gene>
    <name evidence="2" type="ORF">P4T90_08755</name>
</gene>
<dbReference type="GO" id="GO:0051301">
    <property type="term" value="P:cell division"/>
    <property type="evidence" value="ECO:0007669"/>
    <property type="project" value="UniProtKB-KW"/>
</dbReference>
<protein>
    <submittedName>
        <fullName evidence="2">Cell division protein FtsA</fullName>
    </submittedName>
</protein>
<dbReference type="InterPro" id="IPR043129">
    <property type="entry name" value="ATPase_NBD"/>
</dbReference>
<keyword evidence="3" id="KW-1185">Reference proteome</keyword>